<dbReference type="Proteomes" id="UP000792457">
    <property type="component" value="Unassembled WGS sequence"/>
</dbReference>
<dbReference type="PROSITE" id="PS51257">
    <property type="entry name" value="PROKAR_LIPOPROTEIN"/>
    <property type="match status" value="1"/>
</dbReference>
<sequence length="381" mass="41989">MGNIGIRMQTSRIILALAGIFLVACNALPASKSISPQLENVVKHVGSSLDTYLAAAFTKQARRLRNTPVSLQLGDLFFHLDEATGIVTLNNVEMSGAVGLTMDGNIFQVSSYEEGEKVSSEVTVDSIDKSVVAKVVNEMRYRMNDIVRAQLNVLLNQQFVDQLFLGNALLISEFKTHVARFTLNANSIVDQILAQADAALKALGIDPIEFPDIYESFSKRFFLVRWHGSFTANKGGINGLSSFKRYKDVSLTVDGNVATIFGGIGMEEVTIGYSYYRAEFMGIGPTGTFRVGVDDPAIGIKLSVKLAEWKVSLEDFSFDHAGQFKVDITGLDAIKWVIEKIGEWVSSLLRDFMNGDIGQKIKDIIKDIADKFDPKPFLQHL</sequence>
<keyword evidence="3" id="KW-1185">Reference proteome</keyword>
<dbReference type="InterPro" id="IPR038602">
    <property type="entry name" value="Mite_allergen_7_sf"/>
</dbReference>
<dbReference type="EMBL" id="KZ308117">
    <property type="protein sequence ID" value="KAG8221930.1"/>
    <property type="molecule type" value="Genomic_DNA"/>
</dbReference>
<keyword evidence="1" id="KW-0732">Signal</keyword>
<reference evidence="2" key="2">
    <citation type="submission" date="2017-10" db="EMBL/GenBank/DDBJ databases">
        <title>Ladona fulva Genome sequencing and assembly.</title>
        <authorList>
            <person name="Murali S."/>
            <person name="Richards S."/>
            <person name="Bandaranaike D."/>
            <person name="Bellair M."/>
            <person name="Blankenburg K."/>
            <person name="Chao H."/>
            <person name="Dinh H."/>
            <person name="Doddapaneni H."/>
            <person name="Dugan-Rocha S."/>
            <person name="Elkadiri S."/>
            <person name="Gnanaolivu R."/>
            <person name="Hernandez B."/>
            <person name="Skinner E."/>
            <person name="Javaid M."/>
            <person name="Lee S."/>
            <person name="Li M."/>
            <person name="Ming W."/>
            <person name="Munidasa M."/>
            <person name="Muniz J."/>
            <person name="Nguyen L."/>
            <person name="Hughes D."/>
            <person name="Osuji N."/>
            <person name="Pu L.-L."/>
            <person name="Puazo M."/>
            <person name="Qu C."/>
            <person name="Quiroz J."/>
            <person name="Raj R."/>
            <person name="Weissenberger G."/>
            <person name="Xin Y."/>
            <person name="Zou X."/>
            <person name="Han Y."/>
            <person name="Worley K."/>
            <person name="Muzny D."/>
            <person name="Gibbs R."/>
        </authorList>
    </citation>
    <scope>NUCLEOTIDE SEQUENCE</scope>
    <source>
        <strain evidence="2">Sampled in the wild</strain>
    </source>
</reference>
<gene>
    <name evidence="2" type="ORF">J437_LFUL002489</name>
</gene>
<organism evidence="2 3">
    <name type="scientific">Ladona fulva</name>
    <name type="common">Scarce chaser dragonfly</name>
    <name type="synonym">Libellula fulva</name>
    <dbReference type="NCBI Taxonomy" id="123851"/>
    <lineage>
        <taxon>Eukaryota</taxon>
        <taxon>Metazoa</taxon>
        <taxon>Ecdysozoa</taxon>
        <taxon>Arthropoda</taxon>
        <taxon>Hexapoda</taxon>
        <taxon>Insecta</taxon>
        <taxon>Pterygota</taxon>
        <taxon>Palaeoptera</taxon>
        <taxon>Odonata</taxon>
        <taxon>Epiprocta</taxon>
        <taxon>Anisoptera</taxon>
        <taxon>Libelluloidea</taxon>
        <taxon>Libellulidae</taxon>
        <taxon>Ladona</taxon>
    </lineage>
</organism>
<evidence type="ECO:0000313" key="3">
    <source>
        <dbReference type="Proteomes" id="UP000792457"/>
    </source>
</evidence>
<feature type="signal peptide" evidence="1">
    <location>
        <begin position="1"/>
        <end position="27"/>
    </location>
</feature>
<dbReference type="AlphaFoldDB" id="A0A8K0NRF4"/>
<dbReference type="Gene3D" id="3.15.10.50">
    <property type="match status" value="1"/>
</dbReference>
<comment type="caution">
    <text evidence="2">The sequence shown here is derived from an EMBL/GenBank/DDBJ whole genome shotgun (WGS) entry which is preliminary data.</text>
</comment>
<protein>
    <submittedName>
        <fullName evidence="2">Uncharacterized protein</fullName>
    </submittedName>
</protein>
<evidence type="ECO:0000256" key="1">
    <source>
        <dbReference type="SAM" id="SignalP"/>
    </source>
</evidence>
<name>A0A8K0NRF4_LADFU</name>
<accession>A0A8K0NRF4</accession>
<dbReference type="InterPro" id="IPR020234">
    <property type="entry name" value="Mite_allergen_group-7"/>
</dbReference>
<reference evidence="2" key="1">
    <citation type="submission" date="2013-04" db="EMBL/GenBank/DDBJ databases">
        <authorList>
            <person name="Qu J."/>
            <person name="Murali S.C."/>
            <person name="Bandaranaike D."/>
            <person name="Bellair M."/>
            <person name="Blankenburg K."/>
            <person name="Chao H."/>
            <person name="Dinh H."/>
            <person name="Doddapaneni H."/>
            <person name="Downs B."/>
            <person name="Dugan-Rocha S."/>
            <person name="Elkadiri S."/>
            <person name="Gnanaolivu R.D."/>
            <person name="Hernandez B."/>
            <person name="Javaid M."/>
            <person name="Jayaseelan J.C."/>
            <person name="Lee S."/>
            <person name="Li M."/>
            <person name="Ming W."/>
            <person name="Munidasa M."/>
            <person name="Muniz J."/>
            <person name="Nguyen L."/>
            <person name="Ongeri F."/>
            <person name="Osuji N."/>
            <person name="Pu L.-L."/>
            <person name="Puazo M."/>
            <person name="Qu C."/>
            <person name="Quiroz J."/>
            <person name="Raj R."/>
            <person name="Weissenberger G."/>
            <person name="Xin Y."/>
            <person name="Zou X."/>
            <person name="Han Y."/>
            <person name="Richards S."/>
            <person name="Worley K."/>
            <person name="Muzny D."/>
            <person name="Gibbs R."/>
        </authorList>
    </citation>
    <scope>NUCLEOTIDE SEQUENCE</scope>
    <source>
        <strain evidence="2">Sampled in the wild</strain>
    </source>
</reference>
<feature type="chain" id="PRO_5035476923" evidence="1">
    <location>
        <begin position="28"/>
        <end position="381"/>
    </location>
</feature>
<dbReference type="Pfam" id="PF16984">
    <property type="entry name" value="Grp7_allergen"/>
    <property type="match status" value="1"/>
</dbReference>
<proteinExistence type="predicted"/>
<evidence type="ECO:0000313" key="2">
    <source>
        <dbReference type="EMBL" id="KAG8221930.1"/>
    </source>
</evidence>
<dbReference type="OrthoDB" id="8187668at2759"/>